<accession>A0A135L4U1</accession>
<keyword evidence="9" id="KW-0786">Thiamine pyrophosphate</keyword>
<dbReference type="GO" id="GO:0045333">
    <property type="term" value="P:cellular respiration"/>
    <property type="evidence" value="ECO:0007669"/>
    <property type="project" value="UniProtKB-ARBA"/>
</dbReference>
<evidence type="ECO:0000256" key="10">
    <source>
        <dbReference type="SAM" id="MobiDB-lite"/>
    </source>
</evidence>
<evidence type="ECO:0000256" key="3">
    <source>
        <dbReference type="ARBA" id="ARBA00001966"/>
    </source>
</evidence>
<dbReference type="PANTHER" id="PTHR48084:SF4">
    <property type="entry name" value="2-OXOGLUTARATE OXIDOREDUCTASE SUBUNIT KORB"/>
    <property type="match status" value="1"/>
</dbReference>
<dbReference type="Pfam" id="PF12367">
    <property type="entry name" value="PFO_beta_C"/>
    <property type="match status" value="1"/>
</dbReference>
<evidence type="ECO:0000313" key="13">
    <source>
        <dbReference type="EMBL" id="KXG44025.1"/>
    </source>
</evidence>
<dbReference type="InterPro" id="IPR032686">
    <property type="entry name" value="PFO_beta_C"/>
</dbReference>
<evidence type="ECO:0000256" key="6">
    <source>
        <dbReference type="ARBA" id="ARBA00023002"/>
    </source>
</evidence>
<comment type="cofactor">
    <cofactor evidence="2">
        <name>thiamine diphosphate</name>
        <dbReference type="ChEBI" id="CHEBI:58937"/>
    </cofactor>
</comment>
<evidence type="ECO:0000256" key="7">
    <source>
        <dbReference type="ARBA" id="ARBA00023004"/>
    </source>
</evidence>
<proteinExistence type="predicted"/>
<comment type="caution">
    <text evidence="13">The sequence shown here is derived from an EMBL/GenBank/DDBJ whole genome shotgun (WGS) entry which is preliminary data.</text>
</comment>
<dbReference type="Proteomes" id="UP000070352">
    <property type="component" value="Unassembled WGS sequence"/>
</dbReference>
<evidence type="ECO:0000256" key="2">
    <source>
        <dbReference type="ARBA" id="ARBA00001964"/>
    </source>
</evidence>
<feature type="compositionally biased region" description="Polar residues" evidence="10">
    <location>
        <begin position="130"/>
        <end position="144"/>
    </location>
</feature>
<dbReference type="SUPFAM" id="SSF52518">
    <property type="entry name" value="Thiamin diphosphate-binding fold (THDP-binding)"/>
    <property type="match status" value="1"/>
</dbReference>
<organism evidence="13 14">
    <name type="scientific">Tepidibacillus decaturensis</name>
    <dbReference type="NCBI Taxonomy" id="1413211"/>
    <lineage>
        <taxon>Bacteria</taxon>
        <taxon>Bacillati</taxon>
        <taxon>Bacillota</taxon>
        <taxon>Bacilli</taxon>
        <taxon>Bacillales</taxon>
        <taxon>Bacillaceae</taxon>
        <taxon>Tepidibacillus</taxon>
    </lineage>
</organism>
<feature type="domain" description="Pyruvate ferredoxin oxidoreductase beta subunit C-terminal" evidence="12">
    <location>
        <begin position="198"/>
        <end position="260"/>
    </location>
</feature>
<dbReference type="Pfam" id="PF02775">
    <property type="entry name" value="TPP_enzyme_C"/>
    <property type="match status" value="1"/>
</dbReference>
<dbReference type="InterPro" id="IPR011766">
    <property type="entry name" value="TPP_enzyme_TPP-bd"/>
</dbReference>
<dbReference type="InterPro" id="IPR011896">
    <property type="entry name" value="OFOB"/>
</dbReference>
<dbReference type="Gene3D" id="3.40.50.970">
    <property type="match status" value="1"/>
</dbReference>
<evidence type="ECO:0000259" key="11">
    <source>
        <dbReference type="Pfam" id="PF02775"/>
    </source>
</evidence>
<evidence type="ECO:0000256" key="5">
    <source>
        <dbReference type="ARBA" id="ARBA00022842"/>
    </source>
</evidence>
<dbReference type="AlphaFoldDB" id="A0A135L4U1"/>
<reference evidence="13 14" key="1">
    <citation type="submission" date="2016-02" db="EMBL/GenBank/DDBJ databases">
        <title>Draft Genome for Tepidibacillus decaturensis nov. sp. Strain Z9, an Anaerobic, Moderately Thermophilic and Heterotrophic Bacterium from Deep Subsurface of the Illinois Basin, USA.</title>
        <authorList>
            <person name="Dong Y."/>
            <person name="Chang J.Y."/>
            <person name="Sanford R."/>
            <person name="Fouke B.W."/>
        </authorList>
    </citation>
    <scope>NUCLEOTIDE SEQUENCE [LARGE SCALE GENOMIC DNA]</scope>
    <source>
        <strain evidence="13 14">Z9</strain>
    </source>
</reference>
<dbReference type="InterPro" id="IPR029061">
    <property type="entry name" value="THDP-binding"/>
</dbReference>
<dbReference type="EMBL" id="LSKU01000001">
    <property type="protein sequence ID" value="KXG44025.1"/>
    <property type="molecule type" value="Genomic_DNA"/>
</dbReference>
<feature type="region of interest" description="Disordered" evidence="10">
    <location>
        <begin position="130"/>
        <end position="150"/>
    </location>
</feature>
<dbReference type="STRING" id="1413211.U473_08405"/>
<keyword evidence="8" id="KW-0411">Iron-sulfur</keyword>
<evidence type="ECO:0000256" key="9">
    <source>
        <dbReference type="ARBA" id="ARBA00023052"/>
    </source>
</evidence>
<keyword evidence="4" id="KW-0479">Metal-binding</keyword>
<evidence type="ECO:0000256" key="4">
    <source>
        <dbReference type="ARBA" id="ARBA00022723"/>
    </source>
</evidence>
<keyword evidence="5" id="KW-0460">Magnesium</keyword>
<evidence type="ECO:0000313" key="14">
    <source>
        <dbReference type="Proteomes" id="UP000070352"/>
    </source>
</evidence>
<dbReference type="RefSeq" id="WP_068725249.1">
    <property type="nucleotide sequence ID" value="NZ_LSKU01000001.1"/>
</dbReference>
<feature type="domain" description="Thiamine pyrophosphate enzyme TPP-binding" evidence="11">
    <location>
        <begin position="54"/>
        <end position="194"/>
    </location>
</feature>
<comment type="cofactor">
    <cofactor evidence="3">
        <name>[4Fe-4S] cluster</name>
        <dbReference type="ChEBI" id="CHEBI:49883"/>
    </cofactor>
</comment>
<dbReference type="NCBIfam" id="TIGR02177">
    <property type="entry name" value="PorB_KorB"/>
    <property type="match status" value="1"/>
</dbReference>
<dbReference type="GO" id="GO:0046872">
    <property type="term" value="F:metal ion binding"/>
    <property type="evidence" value="ECO:0007669"/>
    <property type="project" value="UniProtKB-KW"/>
</dbReference>
<name>A0A135L4U1_9BACI</name>
<keyword evidence="7" id="KW-0408">Iron</keyword>
<dbReference type="OrthoDB" id="9775140at2"/>
<dbReference type="PANTHER" id="PTHR48084">
    <property type="entry name" value="2-OXOGLUTARATE OXIDOREDUCTASE SUBUNIT KORB-RELATED"/>
    <property type="match status" value="1"/>
</dbReference>
<evidence type="ECO:0000256" key="8">
    <source>
        <dbReference type="ARBA" id="ARBA00023014"/>
    </source>
</evidence>
<protein>
    <submittedName>
        <fullName evidence="13">2-oxoacid ferredoxin oxidoreductase</fullName>
    </submittedName>
</protein>
<dbReference type="GO" id="GO:0030976">
    <property type="term" value="F:thiamine pyrophosphate binding"/>
    <property type="evidence" value="ECO:0007669"/>
    <property type="project" value="InterPro"/>
</dbReference>
<dbReference type="CDD" id="cd03375">
    <property type="entry name" value="TPP_OGFOR"/>
    <property type="match status" value="1"/>
</dbReference>
<dbReference type="InterPro" id="IPR051457">
    <property type="entry name" value="2-oxoacid:Fd_oxidoreductase"/>
</dbReference>
<evidence type="ECO:0000259" key="12">
    <source>
        <dbReference type="Pfam" id="PF12367"/>
    </source>
</evidence>
<dbReference type="GO" id="GO:0051536">
    <property type="term" value="F:iron-sulfur cluster binding"/>
    <property type="evidence" value="ECO:0007669"/>
    <property type="project" value="UniProtKB-KW"/>
</dbReference>
<gene>
    <name evidence="13" type="ORF">U473_08405</name>
</gene>
<keyword evidence="14" id="KW-1185">Reference proteome</keyword>
<sequence>MATMKDFRGDQPTWCPGCGHFSVMAGVQKAAVDLGMEPHDIAIISGIGCSGKISEYTRAYGFHTLHGRSLPIAQGAAIGNKDVKVIAAGGDGDGYGIGVGHFVHAVRRNVNMTYIVMDNNIYGLTKGQTSPTSAQGFKTKSSPKGSVESPVHPLETALVNGVTFLAQGFSGDIKGLNEIMKAALQHKGFALVNVYSPCVTFNKVNTYDYYKENLVDVSSFENYDPTDRMQAIQKVRETNGLITGILFKEDRPTFQELTPDFPEIAITKQDLSLDVSILEEIEKQFA</sequence>
<comment type="cofactor">
    <cofactor evidence="1">
        <name>Mg(2+)</name>
        <dbReference type="ChEBI" id="CHEBI:18420"/>
    </cofactor>
</comment>
<dbReference type="GO" id="GO:0016625">
    <property type="term" value="F:oxidoreductase activity, acting on the aldehyde or oxo group of donors, iron-sulfur protein as acceptor"/>
    <property type="evidence" value="ECO:0007669"/>
    <property type="project" value="UniProtKB-ARBA"/>
</dbReference>
<evidence type="ECO:0000256" key="1">
    <source>
        <dbReference type="ARBA" id="ARBA00001946"/>
    </source>
</evidence>
<keyword evidence="6" id="KW-0560">Oxidoreductase</keyword>